<dbReference type="PANTHER" id="PTHR43280:SF28">
    <property type="entry name" value="HTH-TYPE TRANSCRIPTIONAL ACTIVATOR RHAS"/>
    <property type="match status" value="1"/>
</dbReference>
<dbReference type="InterPro" id="IPR020449">
    <property type="entry name" value="Tscrpt_reg_AraC-type_HTH"/>
</dbReference>
<dbReference type="RefSeq" id="WP_227615410.1">
    <property type="nucleotide sequence ID" value="NZ_JAJEPR010000017.1"/>
</dbReference>
<keyword evidence="1" id="KW-0805">Transcription regulation</keyword>
<dbReference type="SMART" id="SM00342">
    <property type="entry name" value="HTH_ARAC"/>
    <property type="match status" value="1"/>
</dbReference>
<dbReference type="Gene3D" id="1.10.10.60">
    <property type="entry name" value="Homeodomain-like"/>
    <property type="match status" value="2"/>
</dbReference>
<dbReference type="GO" id="GO:0043565">
    <property type="term" value="F:sequence-specific DNA binding"/>
    <property type="evidence" value="ECO:0007669"/>
    <property type="project" value="InterPro"/>
</dbReference>
<feature type="domain" description="HTH araC/xylS-type" evidence="4">
    <location>
        <begin position="16"/>
        <end position="113"/>
    </location>
</feature>
<evidence type="ECO:0000259" key="4">
    <source>
        <dbReference type="PROSITE" id="PS01124"/>
    </source>
</evidence>
<dbReference type="InterPro" id="IPR018060">
    <property type="entry name" value="HTH_AraC"/>
</dbReference>
<dbReference type="EMBL" id="JAJEPR010000017">
    <property type="protein sequence ID" value="MCC2190286.1"/>
    <property type="molecule type" value="Genomic_DNA"/>
</dbReference>
<dbReference type="AlphaFoldDB" id="A0AAE3J6Z1"/>
<keyword evidence="2" id="KW-0238">DNA-binding</keyword>
<proteinExistence type="predicted"/>
<comment type="caution">
    <text evidence="5">The sequence shown here is derived from an EMBL/GenBank/DDBJ whole genome shotgun (WGS) entry which is preliminary data.</text>
</comment>
<dbReference type="GO" id="GO:0003700">
    <property type="term" value="F:DNA-binding transcription factor activity"/>
    <property type="evidence" value="ECO:0007669"/>
    <property type="project" value="InterPro"/>
</dbReference>
<dbReference type="SUPFAM" id="SSF46689">
    <property type="entry name" value="Homeodomain-like"/>
    <property type="match status" value="2"/>
</dbReference>
<dbReference type="PRINTS" id="PR00032">
    <property type="entry name" value="HTHARAC"/>
</dbReference>
<accession>A0AAE3J6Z1</accession>
<evidence type="ECO:0000313" key="5">
    <source>
        <dbReference type="EMBL" id="MCC2190286.1"/>
    </source>
</evidence>
<dbReference type="PROSITE" id="PS01124">
    <property type="entry name" value="HTH_ARAC_FAMILY_2"/>
    <property type="match status" value="1"/>
</dbReference>
<dbReference type="PANTHER" id="PTHR43280">
    <property type="entry name" value="ARAC-FAMILY TRANSCRIPTIONAL REGULATOR"/>
    <property type="match status" value="1"/>
</dbReference>
<sequence length="113" mass="12750">MIQDLAPKTESDDTPRKIMAYINEHYGDSSLSVTSASEAFSMSSSYLSTYFKKHLDVTFSKYLEGLRIEKACELIRNSDLNIEAIAAEVGYTNSLSFRRAFKKVMGMPPSSYR</sequence>
<dbReference type="InterPro" id="IPR009057">
    <property type="entry name" value="Homeodomain-like_sf"/>
</dbReference>
<dbReference type="PROSITE" id="PS00041">
    <property type="entry name" value="HTH_ARAC_FAMILY_1"/>
    <property type="match status" value="1"/>
</dbReference>
<keyword evidence="6" id="KW-1185">Reference proteome</keyword>
<dbReference type="Proteomes" id="UP001197875">
    <property type="component" value="Unassembled WGS sequence"/>
</dbReference>
<gene>
    <name evidence="5" type="ORF">LKD71_10790</name>
</gene>
<dbReference type="InterPro" id="IPR018062">
    <property type="entry name" value="HTH_AraC-typ_CS"/>
</dbReference>
<evidence type="ECO:0000256" key="3">
    <source>
        <dbReference type="ARBA" id="ARBA00023163"/>
    </source>
</evidence>
<evidence type="ECO:0000256" key="2">
    <source>
        <dbReference type="ARBA" id="ARBA00023125"/>
    </source>
</evidence>
<name>A0AAE3J6Z1_9FIRM</name>
<reference evidence="5 6" key="1">
    <citation type="submission" date="2021-10" db="EMBL/GenBank/DDBJ databases">
        <title>Anaerobic single-cell dispensing facilitates the cultivation of human gut bacteria.</title>
        <authorList>
            <person name="Afrizal A."/>
        </authorList>
    </citation>
    <scope>NUCLEOTIDE SEQUENCE [LARGE SCALE GENOMIC DNA]</scope>
    <source>
        <strain evidence="5 6">CLA-AA-H277</strain>
    </source>
</reference>
<protein>
    <submittedName>
        <fullName evidence="5">AraC family transcriptional regulator</fullName>
    </submittedName>
</protein>
<evidence type="ECO:0000256" key="1">
    <source>
        <dbReference type="ARBA" id="ARBA00023015"/>
    </source>
</evidence>
<organism evidence="5 6">
    <name type="scientific">Fusicatenibacter faecihominis</name>
    <dbReference type="NCBI Taxonomy" id="2881276"/>
    <lineage>
        <taxon>Bacteria</taxon>
        <taxon>Bacillati</taxon>
        <taxon>Bacillota</taxon>
        <taxon>Clostridia</taxon>
        <taxon>Lachnospirales</taxon>
        <taxon>Lachnospiraceae</taxon>
        <taxon>Fusicatenibacter</taxon>
    </lineage>
</organism>
<keyword evidence="3" id="KW-0804">Transcription</keyword>
<evidence type="ECO:0000313" key="6">
    <source>
        <dbReference type="Proteomes" id="UP001197875"/>
    </source>
</evidence>
<dbReference type="Pfam" id="PF12833">
    <property type="entry name" value="HTH_18"/>
    <property type="match status" value="1"/>
</dbReference>